<dbReference type="GO" id="GO:0006508">
    <property type="term" value="P:proteolysis"/>
    <property type="evidence" value="ECO:0007669"/>
    <property type="project" value="UniProtKB-KW"/>
</dbReference>
<evidence type="ECO:0000256" key="4">
    <source>
        <dbReference type="ARBA" id="ARBA00022807"/>
    </source>
</evidence>
<evidence type="ECO:0000256" key="5">
    <source>
        <dbReference type="SAM" id="SignalP"/>
    </source>
</evidence>
<dbReference type="PRINTS" id="PR00705">
    <property type="entry name" value="PAPAIN"/>
</dbReference>
<keyword evidence="3" id="KW-0378">Hydrolase</keyword>
<proteinExistence type="inferred from homology"/>
<evidence type="ECO:0000256" key="1">
    <source>
        <dbReference type="ARBA" id="ARBA00008455"/>
    </source>
</evidence>
<keyword evidence="9" id="KW-1185">Reference proteome</keyword>
<dbReference type="FunFam" id="3.90.70.10:FF:000006">
    <property type="entry name" value="Cathepsin S"/>
    <property type="match status" value="1"/>
</dbReference>
<feature type="domain" description="Peptidase C1A papain C-terminal" evidence="6">
    <location>
        <begin position="225"/>
        <end position="443"/>
    </location>
</feature>
<keyword evidence="4" id="KW-0788">Thiol protease</keyword>
<dbReference type="Pfam" id="PF00112">
    <property type="entry name" value="Peptidase_C1"/>
    <property type="match status" value="1"/>
</dbReference>
<evidence type="ECO:0000256" key="2">
    <source>
        <dbReference type="ARBA" id="ARBA00022670"/>
    </source>
</evidence>
<dbReference type="SMART" id="SM00645">
    <property type="entry name" value="Pept_C1"/>
    <property type="match status" value="1"/>
</dbReference>
<comment type="similarity">
    <text evidence="1">Belongs to the peptidase C1 family.</text>
</comment>
<dbReference type="Pfam" id="PF08246">
    <property type="entry name" value="Inhibitor_I29"/>
    <property type="match status" value="1"/>
</dbReference>
<dbReference type="PANTHER" id="PTHR12411">
    <property type="entry name" value="CYSTEINE PROTEASE FAMILY C1-RELATED"/>
    <property type="match status" value="1"/>
</dbReference>
<accession>A0A9N9X4F1</accession>
<dbReference type="InterPro" id="IPR038765">
    <property type="entry name" value="Papain-like_cys_pep_sf"/>
</dbReference>
<dbReference type="EMBL" id="OU896712">
    <property type="protein sequence ID" value="CAG9822441.1"/>
    <property type="molecule type" value="Genomic_DNA"/>
</dbReference>
<dbReference type="InterPro" id="IPR000668">
    <property type="entry name" value="Peptidase_C1A_C"/>
</dbReference>
<evidence type="ECO:0000259" key="7">
    <source>
        <dbReference type="SMART" id="SM00848"/>
    </source>
</evidence>
<evidence type="ECO:0000256" key="3">
    <source>
        <dbReference type="ARBA" id="ARBA00022801"/>
    </source>
</evidence>
<dbReference type="PROSITE" id="PS00639">
    <property type="entry name" value="THIOL_PROTEASE_HIS"/>
    <property type="match status" value="1"/>
</dbReference>
<dbReference type="InterPro" id="IPR013201">
    <property type="entry name" value="Prot_inhib_I29"/>
</dbReference>
<name>A0A9N9X4F1_PHACE</name>
<sequence length="444" mass="48968">MMWALILLPLTVLLHSDAQLLLGSSQIKTTRVKNNRQQTRQSTFPSQEFYNFPGFSSSSNTRKTFDASPVDTNLRISFNGTGVSKQSGSSSFITGPSATVVTGPLLTAVPVLTIPFLPKMAGRAAEEFLQFEWNDFKTRYNKVYPSAVEEQLRREIFFENIAKIQRVNQEYAEKKRSFTQQINPYADMLLHEFVADLNGFNRSLKTQQRVIPQATAFIPSANVVYPTAVDWRDVGAVSDVKSQGKCAACWAFAAAGALEGHHFRKTGRLVDISAQNLIDCTEPYGNSGCSGGLMDPAFEYVRQNNGVDSEPSYPFEERNAECRFRRENVVATCTGFVDLGVGDERGIEMAVATLGPVTAAIDAGRDTFQFYGGGVYNDPDCGNRPEQMNHAVLIVGYGQEPDGQKFWMVKNSYGPEWGLGGYIKIAKDNGNQCGIAIQASYPLV</sequence>
<evidence type="ECO:0000259" key="6">
    <source>
        <dbReference type="SMART" id="SM00645"/>
    </source>
</evidence>
<feature type="domain" description="Cathepsin propeptide inhibitor" evidence="7">
    <location>
        <begin position="133"/>
        <end position="193"/>
    </location>
</feature>
<dbReference type="Gene3D" id="3.90.70.10">
    <property type="entry name" value="Cysteine proteinases"/>
    <property type="match status" value="1"/>
</dbReference>
<organism evidence="8 9">
    <name type="scientific">Phaedon cochleariae</name>
    <name type="common">Mustard beetle</name>
    <dbReference type="NCBI Taxonomy" id="80249"/>
    <lineage>
        <taxon>Eukaryota</taxon>
        <taxon>Metazoa</taxon>
        <taxon>Ecdysozoa</taxon>
        <taxon>Arthropoda</taxon>
        <taxon>Hexapoda</taxon>
        <taxon>Insecta</taxon>
        <taxon>Pterygota</taxon>
        <taxon>Neoptera</taxon>
        <taxon>Endopterygota</taxon>
        <taxon>Coleoptera</taxon>
        <taxon>Polyphaga</taxon>
        <taxon>Cucujiformia</taxon>
        <taxon>Chrysomeloidea</taxon>
        <taxon>Chrysomelidae</taxon>
        <taxon>Chrysomelinae</taxon>
        <taxon>Chrysomelini</taxon>
        <taxon>Phaedon</taxon>
    </lineage>
</organism>
<keyword evidence="5" id="KW-0732">Signal</keyword>
<reference evidence="8" key="1">
    <citation type="submission" date="2022-01" db="EMBL/GenBank/DDBJ databases">
        <authorList>
            <person name="King R."/>
        </authorList>
    </citation>
    <scope>NUCLEOTIDE SEQUENCE</scope>
</reference>
<dbReference type="OrthoDB" id="190265at2759"/>
<dbReference type="CDD" id="cd02248">
    <property type="entry name" value="Peptidase_C1A"/>
    <property type="match status" value="1"/>
</dbReference>
<evidence type="ECO:0008006" key="10">
    <source>
        <dbReference type="Google" id="ProtNLM"/>
    </source>
</evidence>
<dbReference type="InterPro" id="IPR039417">
    <property type="entry name" value="Peptidase_C1A_papain-like"/>
</dbReference>
<feature type="chain" id="PRO_5040438342" description="Cathepsin L" evidence="5">
    <location>
        <begin position="19"/>
        <end position="444"/>
    </location>
</feature>
<dbReference type="InterPro" id="IPR013128">
    <property type="entry name" value="Peptidase_C1A"/>
</dbReference>
<dbReference type="Proteomes" id="UP001153737">
    <property type="component" value="Chromosome 6"/>
</dbReference>
<feature type="signal peptide" evidence="5">
    <location>
        <begin position="1"/>
        <end position="18"/>
    </location>
</feature>
<keyword evidence="2" id="KW-0645">Protease</keyword>
<reference evidence="8" key="2">
    <citation type="submission" date="2022-10" db="EMBL/GenBank/DDBJ databases">
        <authorList>
            <consortium name="ENA_rothamsted_submissions"/>
            <consortium name="culmorum"/>
            <person name="King R."/>
        </authorList>
    </citation>
    <scope>NUCLEOTIDE SEQUENCE</scope>
</reference>
<dbReference type="GO" id="GO:0008234">
    <property type="term" value="F:cysteine-type peptidase activity"/>
    <property type="evidence" value="ECO:0007669"/>
    <property type="project" value="UniProtKB-KW"/>
</dbReference>
<gene>
    <name evidence="8" type="ORF">PHAECO_LOCUS10306</name>
</gene>
<dbReference type="SUPFAM" id="SSF54001">
    <property type="entry name" value="Cysteine proteinases"/>
    <property type="match status" value="1"/>
</dbReference>
<protein>
    <recommendedName>
        <fullName evidence="10">Cathepsin L</fullName>
    </recommendedName>
</protein>
<evidence type="ECO:0000313" key="8">
    <source>
        <dbReference type="EMBL" id="CAG9822441.1"/>
    </source>
</evidence>
<dbReference type="SMART" id="SM00848">
    <property type="entry name" value="Inhibitor_I29"/>
    <property type="match status" value="1"/>
</dbReference>
<dbReference type="InterPro" id="IPR025660">
    <property type="entry name" value="Pept_his_AS"/>
</dbReference>
<evidence type="ECO:0000313" key="9">
    <source>
        <dbReference type="Proteomes" id="UP001153737"/>
    </source>
</evidence>
<dbReference type="AlphaFoldDB" id="A0A9N9X4F1"/>